<comment type="subunit">
    <text evidence="3 12">Monomer.</text>
</comment>
<evidence type="ECO:0000256" key="7">
    <source>
        <dbReference type="ARBA" id="ARBA00022741"/>
    </source>
</evidence>
<feature type="short sequence motif" description="'HIGH' region" evidence="12">
    <location>
        <begin position="32"/>
        <end position="42"/>
    </location>
</feature>
<evidence type="ECO:0000256" key="1">
    <source>
        <dbReference type="ARBA" id="ARBA00004496"/>
    </source>
</evidence>
<reference evidence="14 15" key="1">
    <citation type="journal article" date="2007" name="Nat. Biotechnol.">
        <title>Complete genome sequence of the myxobacterium Sorangium cellulosum.</title>
        <authorList>
            <person name="Schneiker S."/>
            <person name="Perlova O."/>
            <person name="Kaiser O."/>
            <person name="Gerth K."/>
            <person name="Alici A."/>
            <person name="Altmeyer M.O."/>
            <person name="Bartels D."/>
            <person name="Bekel T."/>
            <person name="Beyer S."/>
            <person name="Bode E."/>
            <person name="Bode H.B."/>
            <person name="Bolten C.J."/>
            <person name="Choudhuri J.V."/>
            <person name="Doss S."/>
            <person name="Elnakady Y.A."/>
            <person name="Frank B."/>
            <person name="Gaigalat L."/>
            <person name="Goesmann A."/>
            <person name="Groeger C."/>
            <person name="Gross F."/>
            <person name="Jelsbak L."/>
            <person name="Jelsbak L."/>
            <person name="Kalinowski J."/>
            <person name="Kegler C."/>
            <person name="Knauber T."/>
            <person name="Konietzny S."/>
            <person name="Kopp M."/>
            <person name="Krause L."/>
            <person name="Krug D."/>
            <person name="Linke B."/>
            <person name="Mahmud T."/>
            <person name="Martinez-Arias R."/>
            <person name="McHardy A.C."/>
            <person name="Merai M."/>
            <person name="Meyer F."/>
            <person name="Mormann S."/>
            <person name="Munoz-Dorado J."/>
            <person name="Perez J."/>
            <person name="Pradella S."/>
            <person name="Rachid S."/>
            <person name="Raddatz G."/>
            <person name="Rosenau F."/>
            <person name="Rueckert C."/>
            <person name="Sasse F."/>
            <person name="Scharfe M."/>
            <person name="Schuster S.C."/>
            <person name="Suen G."/>
            <person name="Treuner-Lange A."/>
            <person name="Velicer G.J."/>
            <person name="Vorholter F.-J."/>
            <person name="Weissman K.J."/>
            <person name="Welch R.D."/>
            <person name="Wenzel S.C."/>
            <person name="Whitworth D.E."/>
            <person name="Wilhelm S."/>
            <person name="Wittmann C."/>
            <person name="Bloecker H."/>
            <person name="Puehler A."/>
            <person name="Mueller R."/>
        </authorList>
    </citation>
    <scope>NUCLEOTIDE SEQUENCE [LARGE SCALE GENOMIC DNA]</scope>
    <source>
        <strain evidence="15">So ce56</strain>
    </source>
</reference>
<dbReference type="Gene3D" id="1.20.120.1910">
    <property type="entry name" value="Cysteine-tRNA ligase, C-terminal anti-codon recognition domain"/>
    <property type="match status" value="1"/>
</dbReference>
<comment type="subcellular location">
    <subcellularLocation>
        <location evidence="1 12">Cytoplasm</location>
    </subcellularLocation>
</comment>
<dbReference type="InterPro" id="IPR024909">
    <property type="entry name" value="Cys-tRNA/MSH_ligase"/>
</dbReference>
<proteinExistence type="inferred from homology"/>
<feature type="binding site" evidence="12">
    <location>
        <position position="283"/>
    </location>
    <ligand>
        <name>ATP</name>
        <dbReference type="ChEBI" id="CHEBI:30616"/>
    </ligand>
</feature>
<dbReference type="HOGENOM" id="CLU_013528_0_1_7"/>
<accession>A9GVL3</accession>
<comment type="catalytic activity">
    <reaction evidence="12">
        <text>tRNA(Cys) + L-cysteine + ATP = L-cysteinyl-tRNA(Cys) + AMP + diphosphate</text>
        <dbReference type="Rhea" id="RHEA:17773"/>
        <dbReference type="Rhea" id="RHEA-COMP:9661"/>
        <dbReference type="Rhea" id="RHEA-COMP:9679"/>
        <dbReference type="ChEBI" id="CHEBI:30616"/>
        <dbReference type="ChEBI" id="CHEBI:33019"/>
        <dbReference type="ChEBI" id="CHEBI:35235"/>
        <dbReference type="ChEBI" id="CHEBI:78442"/>
        <dbReference type="ChEBI" id="CHEBI:78517"/>
        <dbReference type="ChEBI" id="CHEBI:456215"/>
        <dbReference type="EC" id="6.1.1.16"/>
    </reaction>
</comment>
<dbReference type="EC" id="6.1.1.16" evidence="12"/>
<dbReference type="InterPro" id="IPR032678">
    <property type="entry name" value="tRNA-synt_1_cat_dom"/>
</dbReference>
<evidence type="ECO:0000256" key="5">
    <source>
        <dbReference type="ARBA" id="ARBA00022598"/>
    </source>
</evidence>
<keyword evidence="10 12" id="KW-0648">Protein biosynthesis</keyword>
<evidence type="ECO:0000313" key="15">
    <source>
        <dbReference type="Proteomes" id="UP000002139"/>
    </source>
</evidence>
<evidence type="ECO:0000256" key="4">
    <source>
        <dbReference type="ARBA" id="ARBA00022490"/>
    </source>
</evidence>
<dbReference type="AlphaFoldDB" id="A9GVL3"/>
<evidence type="ECO:0000256" key="2">
    <source>
        <dbReference type="ARBA" id="ARBA00005594"/>
    </source>
</evidence>
<dbReference type="CDD" id="cd00672">
    <property type="entry name" value="CysRS_core"/>
    <property type="match status" value="1"/>
</dbReference>
<evidence type="ECO:0000256" key="3">
    <source>
        <dbReference type="ARBA" id="ARBA00011245"/>
    </source>
</evidence>
<keyword evidence="8 12" id="KW-0862">Zinc</keyword>
<evidence type="ECO:0000259" key="13">
    <source>
        <dbReference type="SMART" id="SM00840"/>
    </source>
</evidence>
<evidence type="ECO:0000256" key="12">
    <source>
        <dbReference type="HAMAP-Rule" id="MF_00041"/>
    </source>
</evidence>
<dbReference type="PRINTS" id="PR00983">
    <property type="entry name" value="TRNASYNTHCYS"/>
</dbReference>
<evidence type="ECO:0000256" key="6">
    <source>
        <dbReference type="ARBA" id="ARBA00022723"/>
    </source>
</evidence>
<keyword evidence="11 12" id="KW-0030">Aminoacyl-tRNA synthetase</keyword>
<keyword evidence="4 12" id="KW-0963">Cytoplasm</keyword>
<feature type="short sequence motif" description="'KMSKS' region" evidence="12">
    <location>
        <begin position="280"/>
        <end position="284"/>
    </location>
</feature>
<keyword evidence="15" id="KW-1185">Reference proteome</keyword>
<keyword evidence="9 12" id="KW-0067">ATP-binding</keyword>
<dbReference type="EMBL" id="AM746676">
    <property type="protein sequence ID" value="CAN90773.1"/>
    <property type="molecule type" value="Genomic_DNA"/>
</dbReference>
<dbReference type="STRING" id="448385.sce0616"/>
<evidence type="ECO:0000313" key="14">
    <source>
        <dbReference type="EMBL" id="CAN90773.1"/>
    </source>
</evidence>
<organism evidence="14 15">
    <name type="scientific">Sorangium cellulosum (strain So ce56)</name>
    <name type="common">Polyangium cellulosum (strain So ce56)</name>
    <dbReference type="NCBI Taxonomy" id="448385"/>
    <lineage>
        <taxon>Bacteria</taxon>
        <taxon>Pseudomonadati</taxon>
        <taxon>Myxococcota</taxon>
        <taxon>Polyangia</taxon>
        <taxon>Polyangiales</taxon>
        <taxon>Polyangiaceae</taxon>
        <taxon>Sorangium</taxon>
    </lineage>
</organism>
<dbReference type="BioCyc" id="SCEL448385:SCE_RS03235-MONOMER"/>
<sequence>MPALRLHDTLTQKLAPLAPRRPGEVRMYCCGPTTYDVAHVGHGRAALAPDILVRHLRARGLRVVYVRNVTDVDDKILQRSAESGEPPMDLSARMARLYQEDVAALGCLTPDVEPKVSEHIPEVIALVERLIERGAAYVVERPGDVRDVRDVRDVYYSVRSFPSYGKLSKRNLDELRVGARVGPCEDKRDPLDFALWKGVAPGGWGWDSPWGKGRPGWHIECSAMAGRYLGAGFDVHCGGMDLVFPHHENEIAQSEAAHPEGAPLASIWIHNGFVNVDKEKMAKSLGNFVKLRDVYARNDPEALRYFLLTVHYRGPLEFDTHKRDDGRVVFPGVVEAERRVDYLYATLDRLSALSALAGPPAAGEGAEPELPARLPKGFAALAALADGAPARAAAALDDDLNTPVVLSIIAEVAKAANELADAAQRRGKDQDVARAAPPLARRLHAALRSSLDVLGLLQTPSPVYQARTQEQRLGLLGTTRQAIEAKLAERAAARAAKDFARGDALRKELERDGIEVADSPTGTTFRVSA</sequence>
<keyword evidence="6 12" id="KW-0479">Metal-binding</keyword>
<dbReference type="OrthoDB" id="9815130at2"/>
<evidence type="ECO:0000256" key="9">
    <source>
        <dbReference type="ARBA" id="ARBA00022840"/>
    </source>
</evidence>
<dbReference type="RefSeq" id="WP_012233251.1">
    <property type="nucleotide sequence ID" value="NC_010162.1"/>
</dbReference>
<feature type="binding site" evidence="12">
    <location>
        <position position="246"/>
    </location>
    <ligand>
        <name>Zn(2+)</name>
        <dbReference type="ChEBI" id="CHEBI:29105"/>
    </ligand>
</feature>
<evidence type="ECO:0000256" key="11">
    <source>
        <dbReference type="ARBA" id="ARBA00023146"/>
    </source>
</evidence>
<dbReference type="SMART" id="SM00840">
    <property type="entry name" value="DALR_2"/>
    <property type="match status" value="1"/>
</dbReference>
<dbReference type="PANTHER" id="PTHR10890">
    <property type="entry name" value="CYSTEINYL-TRNA SYNTHETASE"/>
    <property type="match status" value="1"/>
</dbReference>
<dbReference type="SUPFAM" id="SSF47323">
    <property type="entry name" value="Anticodon-binding domain of a subclass of class I aminoacyl-tRNA synthetases"/>
    <property type="match status" value="1"/>
</dbReference>
<dbReference type="NCBIfam" id="TIGR00435">
    <property type="entry name" value="cysS"/>
    <property type="match status" value="1"/>
</dbReference>
<dbReference type="InterPro" id="IPR014729">
    <property type="entry name" value="Rossmann-like_a/b/a_fold"/>
</dbReference>
<feature type="binding site" evidence="12">
    <location>
        <position position="250"/>
    </location>
    <ligand>
        <name>Zn(2+)</name>
        <dbReference type="ChEBI" id="CHEBI:29105"/>
    </ligand>
</feature>
<dbReference type="Proteomes" id="UP000002139">
    <property type="component" value="Chromosome"/>
</dbReference>
<protein>
    <recommendedName>
        <fullName evidence="12">Cysteine--tRNA ligase</fullName>
        <ecNumber evidence="12">6.1.1.16</ecNumber>
    </recommendedName>
    <alternativeName>
        <fullName evidence="12">Cysteinyl-tRNA synthetase</fullName>
        <shortName evidence="12">CysRS</shortName>
    </alternativeName>
</protein>
<dbReference type="GO" id="GO:0008270">
    <property type="term" value="F:zinc ion binding"/>
    <property type="evidence" value="ECO:0007669"/>
    <property type="project" value="UniProtKB-UniRule"/>
</dbReference>
<dbReference type="InterPro" id="IPR009080">
    <property type="entry name" value="tRNAsynth_Ia_anticodon-bd"/>
</dbReference>
<dbReference type="GO" id="GO:0005524">
    <property type="term" value="F:ATP binding"/>
    <property type="evidence" value="ECO:0007669"/>
    <property type="project" value="UniProtKB-UniRule"/>
</dbReference>
<dbReference type="Pfam" id="PF09190">
    <property type="entry name" value="DALR_2"/>
    <property type="match status" value="1"/>
</dbReference>
<feature type="domain" description="Cysteinyl-tRNA synthetase class Ia DALR" evidence="13">
    <location>
        <begin position="391"/>
        <end position="473"/>
    </location>
</feature>
<dbReference type="Pfam" id="PF01406">
    <property type="entry name" value="tRNA-synt_1e"/>
    <property type="match status" value="1"/>
</dbReference>
<dbReference type="SUPFAM" id="SSF52374">
    <property type="entry name" value="Nucleotidylyl transferase"/>
    <property type="match status" value="1"/>
</dbReference>
<comment type="cofactor">
    <cofactor evidence="12">
        <name>Zn(2+)</name>
        <dbReference type="ChEBI" id="CHEBI:29105"/>
    </cofactor>
    <text evidence="12">Binds 1 zinc ion per subunit.</text>
</comment>
<gene>
    <name evidence="12" type="primary">cysS</name>
    <name evidence="14" type="synonym">cysS1</name>
    <name evidence="14" type="ordered locus">sce0616</name>
</gene>
<keyword evidence="5 12" id="KW-0436">Ligase</keyword>
<dbReference type="InterPro" id="IPR015273">
    <property type="entry name" value="Cys-tRNA-synt_Ia_DALR"/>
</dbReference>
<dbReference type="HAMAP" id="MF_00041">
    <property type="entry name" value="Cys_tRNA_synth"/>
    <property type="match status" value="1"/>
</dbReference>
<evidence type="ECO:0000256" key="10">
    <source>
        <dbReference type="ARBA" id="ARBA00022917"/>
    </source>
</evidence>
<dbReference type="eggNOG" id="COG0215">
    <property type="taxonomic scope" value="Bacteria"/>
</dbReference>
<feature type="binding site" evidence="12">
    <location>
        <position position="30"/>
    </location>
    <ligand>
        <name>Zn(2+)</name>
        <dbReference type="ChEBI" id="CHEBI:29105"/>
    </ligand>
</feature>
<dbReference type="GO" id="GO:0005829">
    <property type="term" value="C:cytosol"/>
    <property type="evidence" value="ECO:0007669"/>
    <property type="project" value="TreeGrafter"/>
</dbReference>
<dbReference type="GO" id="GO:0006423">
    <property type="term" value="P:cysteinyl-tRNA aminoacylation"/>
    <property type="evidence" value="ECO:0007669"/>
    <property type="project" value="UniProtKB-UniRule"/>
</dbReference>
<dbReference type="InterPro" id="IPR015803">
    <property type="entry name" value="Cys-tRNA-ligase"/>
</dbReference>
<feature type="binding site" evidence="12">
    <location>
        <position position="221"/>
    </location>
    <ligand>
        <name>Zn(2+)</name>
        <dbReference type="ChEBI" id="CHEBI:29105"/>
    </ligand>
</feature>
<comment type="similarity">
    <text evidence="2 12">Belongs to the class-I aminoacyl-tRNA synthetase family.</text>
</comment>
<dbReference type="PANTHER" id="PTHR10890:SF3">
    <property type="entry name" value="CYSTEINE--TRNA LIGASE, CYTOPLASMIC"/>
    <property type="match status" value="1"/>
</dbReference>
<dbReference type="Gene3D" id="3.40.50.620">
    <property type="entry name" value="HUPs"/>
    <property type="match status" value="1"/>
</dbReference>
<evidence type="ECO:0000256" key="8">
    <source>
        <dbReference type="ARBA" id="ARBA00022833"/>
    </source>
</evidence>
<keyword evidence="7 12" id="KW-0547">Nucleotide-binding</keyword>
<name>A9GVL3_SORC5</name>
<dbReference type="KEGG" id="scl:sce0616"/>
<dbReference type="GO" id="GO:0004817">
    <property type="term" value="F:cysteine-tRNA ligase activity"/>
    <property type="evidence" value="ECO:0007669"/>
    <property type="project" value="UniProtKB-UniRule"/>
</dbReference>